<reference evidence="2" key="2">
    <citation type="submission" date="2020-09" db="EMBL/GenBank/DDBJ databases">
        <authorList>
            <person name="Sun Q."/>
            <person name="Zhou Y."/>
        </authorList>
    </citation>
    <scope>NUCLEOTIDE SEQUENCE</scope>
    <source>
        <strain evidence="2">CGMCC 1.12777</strain>
    </source>
</reference>
<sequence>MPGLLDHPSPTIKSYMEYLKTLETKSIERGLQKGLQEGRQKGKQEGRREGRLEGRVEGRIEGEYEAKKSMVMTLMENGVEKSLIKKATGFSEEQLNSIIEQMEK</sequence>
<evidence type="ECO:0000256" key="1">
    <source>
        <dbReference type="SAM" id="MobiDB-lite"/>
    </source>
</evidence>
<keyword evidence="3" id="KW-1185">Reference proteome</keyword>
<protein>
    <recommendedName>
        <fullName evidence="4">Transposase</fullName>
    </recommendedName>
</protein>
<reference evidence="2" key="1">
    <citation type="journal article" date="2014" name="Int. J. Syst. Evol. Microbiol.">
        <title>Complete genome sequence of Corynebacterium casei LMG S-19264T (=DSM 44701T), isolated from a smear-ripened cheese.</title>
        <authorList>
            <consortium name="US DOE Joint Genome Institute (JGI-PGF)"/>
            <person name="Walter F."/>
            <person name="Albersmeier A."/>
            <person name="Kalinowski J."/>
            <person name="Ruckert C."/>
        </authorList>
    </citation>
    <scope>NUCLEOTIDE SEQUENCE</scope>
    <source>
        <strain evidence="2">CGMCC 1.12777</strain>
    </source>
</reference>
<evidence type="ECO:0000313" key="3">
    <source>
        <dbReference type="Proteomes" id="UP000656813"/>
    </source>
</evidence>
<organism evidence="2 3">
    <name type="scientific">Pullulanibacillus pueri</name>
    <dbReference type="NCBI Taxonomy" id="1437324"/>
    <lineage>
        <taxon>Bacteria</taxon>
        <taxon>Bacillati</taxon>
        <taxon>Bacillota</taxon>
        <taxon>Bacilli</taxon>
        <taxon>Bacillales</taxon>
        <taxon>Sporolactobacillaceae</taxon>
        <taxon>Pullulanibacillus</taxon>
    </lineage>
</organism>
<feature type="region of interest" description="Disordered" evidence="1">
    <location>
        <begin position="30"/>
        <end position="56"/>
    </location>
</feature>
<name>A0A8J2ZUC4_9BACL</name>
<gene>
    <name evidence="2" type="ORF">GCM10007096_07670</name>
</gene>
<dbReference type="EMBL" id="BMFV01000004">
    <property type="protein sequence ID" value="GGH76769.1"/>
    <property type="molecule type" value="Genomic_DNA"/>
</dbReference>
<dbReference type="Proteomes" id="UP000656813">
    <property type="component" value="Unassembled WGS sequence"/>
</dbReference>
<evidence type="ECO:0008006" key="4">
    <source>
        <dbReference type="Google" id="ProtNLM"/>
    </source>
</evidence>
<accession>A0A8J2ZUC4</accession>
<dbReference type="AlphaFoldDB" id="A0A8J2ZUC4"/>
<evidence type="ECO:0000313" key="2">
    <source>
        <dbReference type="EMBL" id="GGH76769.1"/>
    </source>
</evidence>
<comment type="caution">
    <text evidence="2">The sequence shown here is derived from an EMBL/GenBank/DDBJ whole genome shotgun (WGS) entry which is preliminary data.</text>
</comment>
<proteinExistence type="predicted"/>
<dbReference type="RefSeq" id="WP_188496084.1">
    <property type="nucleotide sequence ID" value="NZ_BMFV01000004.1"/>
</dbReference>